<reference evidence="2" key="1">
    <citation type="journal article" date="2022" name="bioRxiv">
        <title>Sequencing and chromosome-scale assembly of the giantPleurodeles waltlgenome.</title>
        <authorList>
            <person name="Brown T."/>
            <person name="Elewa A."/>
            <person name="Iarovenko S."/>
            <person name="Subramanian E."/>
            <person name="Araus A.J."/>
            <person name="Petzold A."/>
            <person name="Susuki M."/>
            <person name="Suzuki K.-i.T."/>
            <person name="Hayashi T."/>
            <person name="Toyoda A."/>
            <person name="Oliveira C."/>
            <person name="Osipova E."/>
            <person name="Leigh N.D."/>
            <person name="Simon A."/>
            <person name="Yun M.H."/>
        </authorList>
    </citation>
    <scope>NUCLEOTIDE SEQUENCE</scope>
    <source>
        <strain evidence="2">20211129_DDA</strain>
        <tissue evidence="2">Liver</tissue>
    </source>
</reference>
<evidence type="ECO:0000313" key="2">
    <source>
        <dbReference type="EMBL" id="KAJ1184781.1"/>
    </source>
</evidence>
<feature type="compositionally biased region" description="Low complexity" evidence="1">
    <location>
        <begin position="28"/>
        <end position="39"/>
    </location>
</feature>
<sequence length="186" mass="19550">MALVSGPQAAPFCSATVAGRLPRLRLDSSQGPSPGRSGPIARRGPSNAPGRQAPRSCAQRGPLPGRFRAGRPRQGPVPARRTRGPHPTRQRIRGHGAASSGPLSQAPRGPTLRPPPPVGPRGLQGPWAVPPHPPVACLGVRSGPVRYLIRQRSSSKVLLLGSHLGHAPRVLNLKGDIHGYSTKFQS</sequence>
<feature type="compositionally biased region" description="Basic residues" evidence="1">
    <location>
        <begin position="80"/>
        <end position="94"/>
    </location>
</feature>
<proteinExistence type="predicted"/>
<name>A0AAV7U8U8_PLEWA</name>
<comment type="caution">
    <text evidence="2">The sequence shown here is derived from an EMBL/GenBank/DDBJ whole genome shotgun (WGS) entry which is preliminary data.</text>
</comment>
<dbReference type="AlphaFoldDB" id="A0AAV7U8U8"/>
<evidence type="ECO:0000256" key="1">
    <source>
        <dbReference type="SAM" id="MobiDB-lite"/>
    </source>
</evidence>
<accession>A0AAV7U8U8</accession>
<dbReference type="EMBL" id="JANPWB010000005">
    <property type="protein sequence ID" value="KAJ1184781.1"/>
    <property type="molecule type" value="Genomic_DNA"/>
</dbReference>
<keyword evidence="3" id="KW-1185">Reference proteome</keyword>
<organism evidence="2 3">
    <name type="scientific">Pleurodeles waltl</name>
    <name type="common">Iberian ribbed newt</name>
    <dbReference type="NCBI Taxonomy" id="8319"/>
    <lineage>
        <taxon>Eukaryota</taxon>
        <taxon>Metazoa</taxon>
        <taxon>Chordata</taxon>
        <taxon>Craniata</taxon>
        <taxon>Vertebrata</taxon>
        <taxon>Euteleostomi</taxon>
        <taxon>Amphibia</taxon>
        <taxon>Batrachia</taxon>
        <taxon>Caudata</taxon>
        <taxon>Salamandroidea</taxon>
        <taxon>Salamandridae</taxon>
        <taxon>Pleurodelinae</taxon>
        <taxon>Pleurodeles</taxon>
    </lineage>
</organism>
<evidence type="ECO:0000313" key="3">
    <source>
        <dbReference type="Proteomes" id="UP001066276"/>
    </source>
</evidence>
<protein>
    <submittedName>
        <fullName evidence="2">Uncharacterized protein</fullName>
    </submittedName>
</protein>
<gene>
    <name evidence="2" type="ORF">NDU88_001584</name>
</gene>
<dbReference type="Proteomes" id="UP001066276">
    <property type="component" value="Chromosome 3_1"/>
</dbReference>
<feature type="region of interest" description="Disordered" evidence="1">
    <location>
        <begin position="18"/>
        <end position="127"/>
    </location>
</feature>